<evidence type="ECO:0000256" key="2">
    <source>
        <dbReference type="ARBA" id="ARBA00023127"/>
    </source>
</evidence>
<name>A0A5J9UZP5_9POAL</name>
<evidence type="ECO:0000313" key="8">
    <source>
        <dbReference type="Proteomes" id="UP000324897"/>
    </source>
</evidence>
<feature type="domain" description="Cyclin-like" evidence="5">
    <location>
        <begin position="152"/>
        <end position="247"/>
    </location>
</feature>
<evidence type="ECO:0000256" key="1">
    <source>
        <dbReference type="ARBA" id="ARBA00022618"/>
    </source>
</evidence>
<dbReference type="SMART" id="SM00385">
    <property type="entry name" value="CYCLIN"/>
    <property type="match status" value="2"/>
</dbReference>
<dbReference type="Pfam" id="PF00134">
    <property type="entry name" value="Cyclin_N"/>
    <property type="match status" value="1"/>
</dbReference>
<comment type="caution">
    <text evidence="7">The sequence shown here is derived from an EMBL/GenBank/DDBJ whole genome shotgun (WGS) entry which is preliminary data.</text>
</comment>
<dbReference type="GO" id="GO:0051301">
    <property type="term" value="P:cell division"/>
    <property type="evidence" value="ECO:0007669"/>
    <property type="project" value="UniProtKB-KW"/>
</dbReference>
<dbReference type="Proteomes" id="UP000324897">
    <property type="component" value="Chromosome 1"/>
</dbReference>
<dbReference type="InterPro" id="IPR036915">
    <property type="entry name" value="Cyclin-like_sf"/>
</dbReference>
<dbReference type="AlphaFoldDB" id="A0A5J9UZP5"/>
<dbReference type="PANTHER" id="PTHR10177">
    <property type="entry name" value="CYCLINS"/>
    <property type="match status" value="1"/>
</dbReference>
<dbReference type="Gramene" id="TVU29402">
    <property type="protein sequence ID" value="TVU29402"/>
    <property type="gene ID" value="EJB05_20966"/>
</dbReference>
<protein>
    <recommendedName>
        <fullName evidence="9">Cyclin N-terminal domain-containing protein</fullName>
    </recommendedName>
</protein>
<evidence type="ECO:0000259" key="5">
    <source>
        <dbReference type="SMART" id="SM00385"/>
    </source>
</evidence>
<keyword evidence="1" id="KW-0132">Cell division</keyword>
<evidence type="ECO:0000259" key="6">
    <source>
        <dbReference type="SMART" id="SM01332"/>
    </source>
</evidence>
<reference evidence="7 8" key="1">
    <citation type="journal article" date="2019" name="Sci. Rep.">
        <title>A high-quality genome of Eragrostis curvula grass provides insights into Poaceae evolution and supports new strategies to enhance forage quality.</title>
        <authorList>
            <person name="Carballo J."/>
            <person name="Santos B.A.C.M."/>
            <person name="Zappacosta D."/>
            <person name="Garbus I."/>
            <person name="Selva J.P."/>
            <person name="Gallo C.A."/>
            <person name="Diaz A."/>
            <person name="Albertini E."/>
            <person name="Caccamo M."/>
            <person name="Echenique V."/>
        </authorList>
    </citation>
    <scope>NUCLEOTIDE SEQUENCE [LARGE SCALE GENOMIC DNA]</scope>
    <source>
        <strain evidence="8">cv. Victoria</strain>
        <tissue evidence="7">Leaf</tissue>
    </source>
</reference>
<dbReference type="InterPro" id="IPR013763">
    <property type="entry name" value="Cyclin-like_dom"/>
</dbReference>
<proteinExistence type="inferred from homology"/>
<keyword evidence="2 4" id="KW-0195">Cyclin</keyword>
<dbReference type="SMART" id="SM01332">
    <property type="entry name" value="Cyclin_C"/>
    <property type="match status" value="1"/>
</dbReference>
<evidence type="ECO:0008006" key="9">
    <source>
        <dbReference type="Google" id="ProtNLM"/>
    </source>
</evidence>
<accession>A0A5J9UZP5</accession>
<dbReference type="EMBL" id="RWGY01000011">
    <property type="protein sequence ID" value="TVU29402.1"/>
    <property type="molecule type" value="Genomic_DNA"/>
</dbReference>
<organism evidence="7 8">
    <name type="scientific">Eragrostis curvula</name>
    <name type="common">weeping love grass</name>
    <dbReference type="NCBI Taxonomy" id="38414"/>
    <lineage>
        <taxon>Eukaryota</taxon>
        <taxon>Viridiplantae</taxon>
        <taxon>Streptophyta</taxon>
        <taxon>Embryophyta</taxon>
        <taxon>Tracheophyta</taxon>
        <taxon>Spermatophyta</taxon>
        <taxon>Magnoliopsida</taxon>
        <taxon>Liliopsida</taxon>
        <taxon>Poales</taxon>
        <taxon>Poaceae</taxon>
        <taxon>PACMAD clade</taxon>
        <taxon>Chloridoideae</taxon>
        <taxon>Eragrostideae</taxon>
        <taxon>Eragrostidinae</taxon>
        <taxon>Eragrostis</taxon>
    </lineage>
</organism>
<feature type="domain" description="Cyclin C-terminal" evidence="6">
    <location>
        <begin position="256"/>
        <end position="373"/>
    </location>
</feature>
<dbReference type="InterPro" id="IPR004367">
    <property type="entry name" value="Cyclin_C-dom"/>
</dbReference>
<dbReference type="InterPro" id="IPR006671">
    <property type="entry name" value="Cyclin_N"/>
</dbReference>
<dbReference type="SUPFAM" id="SSF47954">
    <property type="entry name" value="Cyclin-like"/>
    <property type="match status" value="2"/>
</dbReference>
<keyword evidence="8" id="KW-1185">Reference proteome</keyword>
<dbReference type="Pfam" id="PF02984">
    <property type="entry name" value="Cyclin_C"/>
    <property type="match status" value="1"/>
</dbReference>
<sequence length="377" mass="41138">MAEIMDPFAYDLLARPLPPPGFDHFCCGGCVMSADVTIEQVDDYLRAIGALPPRPPADDEEEFPSPAATFRLRFAVDRASDLPATSELHAPASDNNSAAATALANPAAAYDVEIDASLRATEKDPTERPSPDYLATTQGGRVDAAARAALVQWMRDFSGLYCLDDDDAILHRAVSYVDRFLSARALPAEDAGDKNRLRLVGAVALHVAAKFEDPSAARDLKARDIACWCGYDATHADVLATERAMVASLRYRLGGPTANTFVDHFITRSRRHSQQGSEEDVAELRRVARLVADVSLFDYGCLKLLPSAVAAAAIFLERLLLTPSCNGNREQVRRWGRELEEMTGYRPAGVRDGVVGLHRLIMPTPGFVLLPMFFADF</sequence>
<evidence type="ECO:0000256" key="4">
    <source>
        <dbReference type="RuleBase" id="RU000383"/>
    </source>
</evidence>
<evidence type="ECO:0000256" key="3">
    <source>
        <dbReference type="ARBA" id="ARBA00023306"/>
    </source>
</evidence>
<comment type="similarity">
    <text evidence="4">Belongs to the cyclin family.</text>
</comment>
<gene>
    <name evidence="7" type="ORF">EJB05_20966</name>
</gene>
<evidence type="ECO:0000313" key="7">
    <source>
        <dbReference type="EMBL" id="TVU29402.1"/>
    </source>
</evidence>
<keyword evidence="3" id="KW-0131">Cell cycle</keyword>
<feature type="non-terminal residue" evidence="7">
    <location>
        <position position="1"/>
    </location>
</feature>
<dbReference type="InterPro" id="IPR039361">
    <property type="entry name" value="Cyclin"/>
</dbReference>
<dbReference type="Gene3D" id="1.10.472.10">
    <property type="entry name" value="Cyclin-like"/>
    <property type="match status" value="2"/>
</dbReference>
<feature type="domain" description="Cyclin-like" evidence="5">
    <location>
        <begin position="264"/>
        <end position="359"/>
    </location>
</feature>
<dbReference type="OrthoDB" id="5590282at2759"/>